<organism evidence="1 2">
    <name type="scientific">Roseateles subflavus</name>
    <dbReference type="NCBI Taxonomy" id="3053353"/>
    <lineage>
        <taxon>Bacteria</taxon>
        <taxon>Pseudomonadati</taxon>
        <taxon>Pseudomonadota</taxon>
        <taxon>Betaproteobacteria</taxon>
        <taxon>Burkholderiales</taxon>
        <taxon>Sphaerotilaceae</taxon>
        <taxon>Roseateles</taxon>
    </lineage>
</organism>
<dbReference type="GO" id="GO:0032259">
    <property type="term" value="P:methylation"/>
    <property type="evidence" value="ECO:0007669"/>
    <property type="project" value="UniProtKB-KW"/>
</dbReference>
<keyword evidence="1" id="KW-0808">Transferase</keyword>
<evidence type="ECO:0000313" key="1">
    <source>
        <dbReference type="EMBL" id="MDL5032857.1"/>
    </source>
</evidence>
<protein>
    <submittedName>
        <fullName evidence="1">Methyltransferase domain-containing protein</fullName>
    </submittedName>
</protein>
<proteinExistence type="predicted"/>
<dbReference type="GO" id="GO:0008168">
    <property type="term" value="F:methyltransferase activity"/>
    <property type="evidence" value="ECO:0007669"/>
    <property type="project" value="UniProtKB-KW"/>
</dbReference>
<keyword evidence="1" id="KW-0489">Methyltransferase</keyword>
<dbReference type="InterPro" id="IPR029063">
    <property type="entry name" value="SAM-dependent_MTases_sf"/>
</dbReference>
<reference evidence="1 2" key="1">
    <citation type="submission" date="2023-06" db="EMBL/GenBank/DDBJ databases">
        <title>Pelomonas sp. APW6 16S ribosomal RNA gene genome sequencing and assembly.</title>
        <authorList>
            <person name="Woo H."/>
        </authorList>
    </citation>
    <scope>NUCLEOTIDE SEQUENCE [LARGE SCALE GENOMIC DNA]</scope>
    <source>
        <strain evidence="1 2">APW6</strain>
    </source>
</reference>
<dbReference type="CDD" id="cd02440">
    <property type="entry name" value="AdoMet_MTases"/>
    <property type="match status" value="1"/>
</dbReference>
<accession>A0ABT7LJ12</accession>
<name>A0ABT7LJ12_9BURK</name>
<gene>
    <name evidence="1" type="ORF">QRD43_13160</name>
</gene>
<dbReference type="RefSeq" id="WP_285982926.1">
    <property type="nucleotide sequence ID" value="NZ_JASVDS010000003.1"/>
</dbReference>
<comment type="caution">
    <text evidence="1">The sequence shown here is derived from an EMBL/GenBank/DDBJ whole genome shotgun (WGS) entry which is preliminary data.</text>
</comment>
<dbReference type="Gene3D" id="3.40.50.150">
    <property type="entry name" value="Vaccinia Virus protein VP39"/>
    <property type="match status" value="1"/>
</dbReference>
<evidence type="ECO:0000313" key="2">
    <source>
        <dbReference type="Proteomes" id="UP001238603"/>
    </source>
</evidence>
<dbReference type="Pfam" id="PF13489">
    <property type="entry name" value="Methyltransf_23"/>
    <property type="match status" value="1"/>
</dbReference>
<keyword evidence="2" id="KW-1185">Reference proteome</keyword>
<dbReference type="Proteomes" id="UP001238603">
    <property type="component" value="Unassembled WGS sequence"/>
</dbReference>
<sequence length="265" mass="30418">MALSHSLIQLLISLRRQKFIGAGEPIRMLEFGEQNWFYDVVPAELLILIDEFQDVPAERRQALKAELQQILDTKPPTEPFDICKVFYKLVFNYEDYTAVDLHGTPQALSLDLNEPLGLPPHSWDVVTNIGTTEHVFNQYQAFKSLHELTKPGGVIMHSLPNQGCFDHGFFNYHPTFFYDLAEANRYEIVALVYADCSKHPHQLKQLGSQADYVRLAVSHQLSAYSGIFCVYRTPTDAQAFKVPRQGYYDNRLPPELQQAWQNLAR</sequence>
<dbReference type="SUPFAM" id="SSF53335">
    <property type="entry name" value="S-adenosyl-L-methionine-dependent methyltransferases"/>
    <property type="match status" value="1"/>
</dbReference>
<dbReference type="EMBL" id="JASVDS010000003">
    <property type="protein sequence ID" value="MDL5032857.1"/>
    <property type="molecule type" value="Genomic_DNA"/>
</dbReference>